<protein>
    <submittedName>
        <fullName evidence="1">Holliday junction endonuclease</fullName>
    </submittedName>
</protein>
<dbReference type="RefSeq" id="WP_330792848.1">
    <property type="nucleotide sequence ID" value="NZ_JAZEWV010000002.1"/>
</dbReference>
<dbReference type="EMBL" id="JAZEWV010000002">
    <property type="protein sequence ID" value="MEE4540955.1"/>
    <property type="molecule type" value="Genomic_DNA"/>
</dbReference>
<dbReference type="GO" id="GO:0004519">
    <property type="term" value="F:endonuclease activity"/>
    <property type="evidence" value="ECO:0007669"/>
    <property type="project" value="UniProtKB-KW"/>
</dbReference>
<organism evidence="1 2">
    <name type="scientific">Actinacidiphila polyblastidii</name>
    <dbReference type="NCBI Taxonomy" id="3110430"/>
    <lineage>
        <taxon>Bacteria</taxon>
        <taxon>Bacillati</taxon>
        <taxon>Actinomycetota</taxon>
        <taxon>Actinomycetes</taxon>
        <taxon>Kitasatosporales</taxon>
        <taxon>Streptomycetaceae</taxon>
        <taxon>Actinacidiphila</taxon>
    </lineage>
</organism>
<dbReference type="InterPro" id="IPR012337">
    <property type="entry name" value="RNaseH-like_sf"/>
</dbReference>
<dbReference type="Gene3D" id="3.30.420.10">
    <property type="entry name" value="Ribonuclease H-like superfamily/Ribonuclease H"/>
    <property type="match status" value="1"/>
</dbReference>
<proteinExistence type="predicted"/>
<keyword evidence="2" id="KW-1185">Reference proteome</keyword>
<keyword evidence="1" id="KW-0540">Nuclease</keyword>
<comment type="caution">
    <text evidence="1">The sequence shown here is derived from an EMBL/GenBank/DDBJ whole genome shotgun (WGS) entry which is preliminary data.</text>
</comment>
<evidence type="ECO:0000313" key="1">
    <source>
        <dbReference type="EMBL" id="MEE4540955.1"/>
    </source>
</evidence>
<dbReference type="InterPro" id="IPR036397">
    <property type="entry name" value="RNaseH_sf"/>
</dbReference>
<accession>A0ABU7P571</accession>
<evidence type="ECO:0000313" key="2">
    <source>
        <dbReference type="Proteomes" id="UP001344658"/>
    </source>
</evidence>
<reference evidence="1 2" key="1">
    <citation type="submission" date="2023-12" db="EMBL/GenBank/DDBJ databases">
        <title>Streptomyces sp. V4-01.</title>
        <authorList>
            <person name="Somphong A."/>
            <person name="Phongsopitanun W."/>
        </authorList>
    </citation>
    <scope>NUCLEOTIDE SEQUENCE [LARGE SCALE GENOMIC DNA]</scope>
    <source>
        <strain evidence="1 2">V4-01</strain>
    </source>
</reference>
<dbReference type="Proteomes" id="UP001344658">
    <property type="component" value="Unassembled WGS sequence"/>
</dbReference>
<dbReference type="SUPFAM" id="SSF53098">
    <property type="entry name" value="Ribonuclease H-like"/>
    <property type="match status" value="1"/>
</dbReference>
<keyword evidence="1" id="KW-0255">Endonuclease</keyword>
<sequence>MTTTNAIGLDLSMTASGVALPDGTTITIKPKGDGDRRLLYIRDAIWQSVKGSDALIVLEDMPARLMANAAKAIGFVHGAVRSLLLEEGFVYVPVSPATLKAYATGKGNADKTAMAIAALKRGGREFGDDNQCDAWWLRHAGLDRLGIPEFTLPQAQRDRLDKVIWPEQVIV</sequence>
<keyword evidence="1" id="KW-0378">Hydrolase</keyword>
<gene>
    <name evidence="1" type="ORF">V2S66_03105</name>
</gene>
<name>A0ABU7P571_9ACTN</name>